<evidence type="ECO:0000313" key="2">
    <source>
        <dbReference type="Proteomes" id="UP000887159"/>
    </source>
</evidence>
<dbReference type="AlphaFoldDB" id="A0A8X7BKX8"/>
<name>A0A8X7BKX8_TRICX</name>
<evidence type="ECO:0000313" key="1">
    <source>
        <dbReference type="EMBL" id="GFY34172.1"/>
    </source>
</evidence>
<organism evidence="1 2">
    <name type="scientific">Trichonephila clavipes</name>
    <name type="common">Golden silk orbweaver</name>
    <name type="synonym">Nephila clavipes</name>
    <dbReference type="NCBI Taxonomy" id="2585209"/>
    <lineage>
        <taxon>Eukaryota</taxon>
        <taxon>Metazoa</taxon>
        <taxon>Ecdysozoa</taxon>
        <taxon>Arthropoda</taxon>
        <taxon>Chelicerata</taxon>
        <taxon>Arachnida</taxon>
        <taxon>Araneae</taxon>
        <taxon>Araneomorphae</taxon>
        <taxon>Entelegynae</taxon>
        <taxon>Araneoidea</taxon>
        <taxon>Nephilidae</taxon>
        <taxon>Trichonephila</taxon>
    </lineage>
</organism>
<sequence length="72" mass="8216">MTDFVILNHGQVTRTTPELASLPHPPNFHAIPMGGSLSFDRFIMHRLPTRCTFSGIGLELMTLRPRVRYLDH</sequence>
<reference evidence="1" key="1">
    <citation type="submission" date="2020-08" db="EMBL/GenBank/DDBJ databases">
        <title>Multicomponent nature underlies the extraordinary mechanical properties of spider dragline silk.</title>
        <authorList>
            <person name="Kono N."/>
            <person name="Nakamura H."/>
            <person name="Mori M."/>
            <person name="Yoshida Y."/>
            <person name="Ohtoshi R."/>
            <person name="Malay A.D."/>
            <person name="Moran D.A.P."/>
            <person name="Tomita M."/>
            <person name="Numata K."/>
            <person name="Arakawa K."/>
        </authorList>
    </citation>
    <scope>NUCLEOTIDE SEQUENCE</scope>
</reference>
<dbReference type="Proteomes" id="UP000887159">
    <property type="component" value="Unassembled WGS sequence"/>
</dbReference>
<gene>
    <name evidence="1" type="ORF">TNCV_2504751</name>
</gene>
<proteinExistence type="predicted"/>
<protein>
    <submittedName>
        <fullName evidence="1">Uncharacterized protein</fullName>
    </submittedName>
</protein>
<keyword evidence="2" id="KW-1185">Reference proteome</keyword>
<dbReference type="EMBL" id="BMAU01021422">
    <property type="protein sequence ID" value="GFY34172.1"/>
    <property type="molecule type" value="Genomic_DNA"/>
</dbReference>
<comment type="caution">
    <text evidence="1">The sequence shown here is derived from an EMBL/GenBank/DDBJ whole genome shotgun (WGS) entry which is preliminary data.</text>
</comment>
<accession>A0A8X7BKX8</accession>